<keyword evidence="3" id="KW-1185">Reference proteome</keyword>
<evidence type="ECO:0000313" key="2">
    <source>
        <dbReference type="EMBL" id="TWW01679.1"/>
    </source>
</evidence>
<comment type="caution">
    <text evidence="2">The sequence shown here is derived from an EMBL/GenBank/DDBJ whole genome shotgun (WGS) entry which is preliminary data.</text>
</comment>
<evidence type="ECO:0000313" key="3">
    <source>
        <dbReference type="Proteomes" id="UP000318815"/>
    </source>
</evidence>
<dbReference type="OrthoDB" id="664847at2"/>
<feature type="chain" id="PRO_5022956172" evidence="1">
    <location>
        <begin position="24"/>
        <end position="166"/>
    </location>
</feature>
<dbReference type="AlphaFoldDB" id="A0A5C6M103"/>
<dbReference type="EMBL" id="VOHS01000003">
    <property type="protein sequence ID" value="TWW01679.1"/>
    <property type="molecule type" value="Genomic_DNA"/>
</dbReference>
<accession>A0A5C6M103</accession>
<dbReference type="Proteomes" id="UP000318815">
    <property type="component" value="Unassembled WGS sequence"/>
</dbReference>
<dbReference type="PROSITE" id="PS51257">
    <property type="entry name" value="PROKAR_LIPOPROTEIN"/>
    <property type="match status" value="1"/>
</dbReference>
<gene>
    <name evidence="2" type="ORF">FEF09_03715</name>
</gene>
<keyword evidence="1" id="KW-0732">Signal</keyword>
<dbReference type="RefSeq" id="WP_146303861.1">
    <property type="nucleotide sequence ID" value="NZ_VOHS01000003.1"/>
</dbReference>
<feature type="signal peptide" evidence="1">
    <location>
        <begin position="1"/>
        <end position="23"/>
    </location>
</feature>
<proteinExistence type="predicted"/>
<protein>
    <submittedName>
        <fullName evidence="2">Uncharacterized protein</fullName>
    </submittedName>
</protein>
<sequence>MLTIKKHALKIGALALAMGITFAACSDDDDNPTPAPGRTKEYKLTKSATDATQVGTITLSENTDSSVNLAITLKASAKDIKHPFYLIGGTVAAPVTDTLTKDTLVGNGAEATKVIWNKIKTVVVNGSTRKFNFDSALKINAFAKVRYSATKDSTIAIGNILKSVAQ</sequence>
<name>A0A5C6M103_9BACT</name>
<organism evidence="2 3">
    <name type="scientific">Chitinophaga pinensis</name>
    <dbReference type="NCBI Taxonomy" id="79329"/>
    <lineage>
        <taxon>Bacteria</taxon>
        <taxon>Pseudomonadati</taxon>
        <taxon>Bacteroidota</taxon>
        <taxon>Chitinophagia</taxon>
        <taxon>Chitinophagales</taxon>
        <taxon>Chitinophagaceae</taxon>
        <taxon>Chitinophaga</taxon>
    </lineage>
</organism>
<evidence type="ECO:0000256" key="1">
    <source>
        <dbReference type="SAM" id="SignalP"/>
    </source>
</evidence>
<reference evidence="2 3" key="1">
    <citation type="submission" date="2019-08" db="EMBL/GenBank/DDBJ databases">
        <title>Whole genome sequencing of chitin degrading bacteria Chitinophaga pinensis YS16.</title>
        <authorList>
            <person name="Singh R.P."/>
            <person name="Manchanda G."/>
            <person name="Maurya I.K."/>
            <person name="Joshi N.K."/>
            <person name="Srivastava A.K."/>
        </authorList>
    </citation>
    <scope>NUCLEOTIDE SEQUENCE [LARGE SCALE GENOMIC DNA]</scope>
    <source>
        <strain evidence="2 3">YS-16</strain>
    </source>
</reference>